<dbReference type="SUPFAM" id="SSF54373">
    <property type="entry name" value="FAD-linked reductases, C-terminal domain"/>
    <property type="match status" value="1"/>
</dbReference>
<dbReference type="InterPro" id="IPR018203">
    <property type="entry name" value="GDP_dissociation_inhibitor"/>
</dbReference>
<dbReference type="Gene3D" id="2.30.42.10">
    <property type="match status" value="1"/>
</dbReference>
<dbReference type="Gene3D" id="3.30.519.10">
    <property type="entry name" value="Guanine Nucleotide Dissociation Inhibitor, domain 2"/>
    <property type="match status" value="2"/>
</dbReference>
<evidence type="ECO:0000256" key="2">
    <source>
        <dbReference type="SAM" id="MobiDB-lite"/>
    </source>
</evidence>
<dbReference type="AlphaFoldDB" id="A0A455ZAK0"/>
<comment type="similarity">
    <text evidence="1">Belongs to the Rab GDI family.</text>
</comment>
<dbReference type="Pfam" id="PF00996">
    <property type="entry name" value="GDI"/>
    <property type="match status" value="2"/>
</dbReference>
<dbReference type="InterPro" id="IPR001478">
    <property type="entry name" value="PDZ"/>
</dbReference>
<dbReference type="PANTHER" id="PTHR11787:SF8">
    <property type="entry name" value="RAB GDP DISSOCIATION INHIBITOR"/>
    <property type="match status" value="1"/>
</dbReference>
<dbReference type="PROSITE" id="PS50106">
    <property type="entry name" value="PDZ"/>
    <property type="match status" value="1"/>
</dbReference>
<evidence type="ECO:0000259" key="3">
    <source>
        <dbReference type="PROSITE" id="PS50106"/>
    </source>
</evidence>
<dbReference type="PRINTS" id="PR00892">
    <property type="entry name" value="RABGDI"/>
</dbReference>
<dbReference type="PRINTS" id="PR00891">
    <property type="entry name" value="RABGDIREP"/>
</dbReference>
<dbReference type="Gene3D" id="3.50.50.60">
    <property type="entry name" value="FAD/NAD(P)-binding domain"/>
    <property type="match status" value="1"/>
</dbReference>
<feature type="compositionally biased region" description="Low complexity" evidence="2">
    <location>
        <begin position="26"/>
        <end position="71"/>
    </location>
</feature>
<dbReference type="GO" id="GO:0005093">
    <property type="term" value="F:Rab GDP-dissociation inhibitor activity"/>
    <property type="evidence" value="ECO:0007669"/>
    <property type="project" value="InterPro"/>
</dbReference>
<organism evidence="4">
    <name type="scientific">Thraustochytrium sp. LLF1b</name>
    <dbReference type="NCBI Taxonomy" id="1112570"/>
    <lineage>
        <taxon>Eukaryota</taxon>
        <taxon>Sar</taxon>
        <taxon>Stramenopiles</taxon>
        <taxon>Bigyra</taxon>
        <taxon>Labyrinthulomycetes</taxon>
        <taxon>Thraustochytrida</taxon>
        <taxon>Thraustochytriidae</taxon>
        <taxon>Thraustochytrium</taxon>
    </lineage>
</organism>
<dbReference type="CDD" id="cd00136">
    <property type="entry name" value="PDZ_canonical"/>
    <property type="match status" value="1"/>
</dbReference>
<dbReference type="EMBL" id="BK010468">
    <property type="protein sequence ID" value="DAC74104.1"/>
    <property type="molecule type" value="mRNA"/>
</dbReference>
<evidence type="ECO:0000256" key="1">
    <source>
        <dbReference type="ARBA" id="ARBA00005593"/>
    </source>
</evidence>
<dbReference type="InterPro" id="IPR000806">
    <property type="entry name" value="RabGDI"/>
</dbReference>
<dbReference type="SUPFAM" id="SSF51905">
    <property type="entry name" value="FAD/NAD(P)-binding domain"/>
    <property type="match status" value="3"/>
</dbReference>
<dbReference type="GO" id="GO:0005737">
    <property type="term" value="C:cytoplasm"/>
    <property type="evidence" value="ECO:0007669"/>
    <property type="project" value="TreeGrafter"/>
</dbReference>
<feature type="domain" description="PDZ" evidence="3">
    <location>
        <begin position="327"/>
        <end position="412"/>
    </location>
</feature>
<dbReference type="InterPro" id="IPR036188">
    <property type="entry name" value="FAD/NAD-bd_sf"/>
</dbReference>
<proteinExistence type="evidence at transcript level"/>
<name>A0A455ZAK0_9STRA</name>
<dbReference type="GO" id="GO:0016192">
    <property type="term" value="P:vesicle-mediated transport"/>
    <property type="evidence" value="ECO:0007669"/>
    <property type="project" value="TreeGrafter"/>
</dbReference>
<dbReference type="InterPro" id="IPR036034">
    <property type="entry name" value="PDZ_sf"/>
</dbReference>
<dbReference type="GO" id="GO:0007264">
    <property type="term" value="P:small GTPase-mediated signal transduction"/>
    <property type="evidence" value="ECO:0007669"/>
    <property type="project" value="InterPro"/>
</dbReference>
<dbReference type="GO" id="GO:0015031">
    <property type="term" value="P:protein transport"/>
    <property type="evidence" value="ECO:0007669"/>
    <property type="project" value="InterPro"/>
</dbReference>
<reference evidence="4" key="1">
    <citation type="journal article" date="2019" name="Mar. Biotechnol.">
        <title>Production of Lipids and Proteome Variation in a Chilean Thraustochytrium striatum Strain Cultured under Different Growth Conditions.</title>
        <authorList>
            <person name="Shene C."/>
            <person name="Garces M."/>
            <person name="Vergara D."/>
            <person name="Pena J."/>
            <person name="Claverol S."/>
            <person name="Rubilar M."/>
            <person name="Leyton A."/>
        </authorList>
    </citation>
    <scope>NUCLEOTIDE SEQUENCE</scope>
</reference>
<dbReference type="SUPFAM" id="SSF50156">
    <property type="entry name" value="PDZ domain-like"/>
    <property type="match status" value="1"/>
</dbReference>
<dbReference type="Gene3D" id="1.10.405.10">
    <property type="entry name" value="Guanine Nucleotide Dissociation Inhibitor, domain 1"/>
    <property type="match status" value="1"/>
</dbReference>
<dbReference type="SMART" id="SM00228">
    <property type="entry name" value="PDZ"/>
    <property type="match status" value="1"/>
</dbReference>
<accession>A0A455ZAK0</accession>
<dbReference type="PANTHER" id="PTHR11787">
    <property type="entry name" value="RAB GDP-DISSOCIATION INHIBITOR"/>
    <property type="match status" value="1"/>
</dbReference>
<sequence>MEEGKGAAETQPVTTGMEELSINDTPAAAPAASQADAEATPAPQDAPVEAAAPAPAAPEAPAAPAATTEAAPAPPADDGYPGEPEVPDVTLEGKTYKALADGKYDVIVLSTGLSECVLAGLLSVRGLRVLQIDRNDYYGGQCASLNLKELYEKHNKVFDPAVEAKLGGSRRYCVDTVPKLLMANGKLVKMLVQTGVTRYIDFNGIAGSYVFNTSKIYRLPVTPTEAMTSSLVSLFQKNALRKFADYMRTFKAPKRVADTLSKTEFVEAINKYYAIHNASKLSEAAGIVEQFDSKREILVTALETKYGLPVFEDATEVEFGPGSLGLKIELRKVKKGVPAAEGGPIQQVVVVSAFVPGTDGSQGPAQRSKRVAVGDIVAYINGEPVLGLTDREIQGKIVNSPRPMKITFIKPAFDVSSQKYDLQQMTMRELYKAFGIDSTTQNFIGHAMALQTDDSYLDKPAEPTVLACQLYAFSVGRYGQDSPYLYPNYGLSTIPEGFSRLSALYGGTVMLRTDVDEILRDAEGKAVGVRVGDQAASAPVIIGDASYFPPEMSRKTGQVARSVCLLKHTIKNTIGDSAQLILPAKHLVGKTNDVYVSELGPGLQVCPKGTVLAIASTQVETENPTAELRQAFELMGDIEERFDSVTTTYGPVDDGTATGCYITKSLDATSHFETAALDIMRIYRAINQKELNLNEKLVEDPSN</sequence>
<evidence type="ECO:0000313" key="4">
    <source>
        <dbReference type="EMBL" id="DAC74104.1"/>
    </source>
</evidence>
<feature type="region of interest" description="Disordered" evidence="2">
    <location>
        <begin position="1"/>
        <end position="88"/>
    </location>
</feature>
<protein>
    <submittedName>
        <fullName evidence="4">GDP dissociation inhibitor 1</fullName>
    </submittedName>
</protein>